<reference evidence="1" key="1">
    <citation type="journal article" date="2014" name="Nat. Commun.">
        <title>The emerging biofuel crop Camelina sativa retains a highly undifferentiated hexaploid genome structure.</title>
        <authorList>
            <person name="Kagale S."/>
            <person name="Koh C."/>
            <person name="Nixon J."/>
            <person name="Bollina V."/>
            <person name="Clarke W.E."/>
            <person name="Tuteja R."/>
            <person name="Spillane C."/>
            <person name="Robinson S.J."/>
            <person name="Links M.G."/>
            <person name="Clarke C."/>
            <person name="Higgins E.E."/>
            <person name="Huebert T."/>
            <person name="Sharpe A.G."/>
            <person name="Parkin I.A."/>
        </authorList>
    </citation>
    <scope>NUCLEOTIDE SEQUENCE [LARGE SCALE GENOMIC DNA]</scope>
    <source>
        <strain evidence="1">cv. DH55</strain>
    </source>
</reference>
<evidence type="ECO:0000313" key="1">
    <source>
        <dbReference type="Proteomes" id="UP000694864"/>
    </source>
</evidence>
<dbReference type="Pfam" id="PF06651">
    <property type="entry name" value="DUF1163"/>
    <property type="match status" value="1"/>
</dbReference>
<proteinExistence type="predicted"/>
<dbReference type="RefSeq" id="XP_019100973.1">
    <property type="nucleotide sequence ID" value="XM_019245428.1"/>
</dbReference>
<sequence length="213" mass="24087">MTRVRWMFNRFKGLCTFLVCEKITAFAVVAITDKFEAFTTITSPQIIPSHHTGTKKKLVARLAPNIEIASMDFTVRNITKTRLSANWDLLIRVPSNLTDDYICPQGKIQTSLFYKNIALVTSSAQRYNLEYGAAQQIRVSVEEDIGGLVGINVIKDIKDKKEVKFGSHLFITDYRLRTTGVMSYACDETMLRFELGSETTATKFGNNPTCFNF</sequence>
<keyword evidence="1" id="KW-1185">Reference proteome</keyword>
<accession>A0ABM1RPN5</accession>
<dbReference type="GeneID" id="104789753"/>
<name>A0ABM1RPN5_CAMSA</name>
<dbReference type="PANTHER" id="PTHR31125">
    <property type="entry name" value="F20P5.22 PROTEIN-RELATED"/>
    <property type="match status" value="1"/>
</dbReference>
<dbReference type="InterPro" id="IPR009544">
    <property type="entry name" value="DUF1163"/>
</dbReference>
<reference evidence="2" key="2">
    <citation type="submission" date="2025-08" db="UniProtKB">
        <authorList>
            <consortium name="RefSeq"/>
        </authorList>
    </citation>
    <scope>IDENTIFICATION</scope>
    <source>
        <tissue evidence="2">Leaf</tissue>
    </source>
</reference>
<organism evidence="1 2">
    <name type="scientific">Camelina sativa</name>
    <name type="common">False flax</name>
    <name type="synonym">Myagrum sativum</name>
    <dbReference type="NCBI Taxonomy" id="90675"/>
    <lineage>
        <taxon>Eukaryota</taxon>
        <taxon>Viridiplantae</taxon>
        <taxon>Streptophyta</taxon>
        <taxon>Embryophyta</taxon>
        <taxon>Tracheophyta</taxon>
        <taxon>Spermatophyta</taxon>
        <taxon>Magnoliopsida</taxon>
        <taxon>eudicotyledons</taxon>
        <taxon>Gunneridae</taxon>
        <taxon>Pentapetalae</taxon>
        <taxon>rosids</taxon>
        <taxon>malvids</taxon>
        <taxon>Brassicales</taxon>
        <taxon>Brassicaceae</taxon>
        <taxon>Camelineae</taxon>
        <taxon>Camelina</taxon>
    </lineage>
</organism>
<dbReference type="PANTHER" id="PTHR31125:SF13">
    <property type="entry name" value="PROTEIN, PUTATIVE (DUF1163)-RELATED"/>
    <property type="match status" value="1"/>
</dbReference>
<protein>
    <submittedName>
        <fullName evidence="2">Uncharacterized protein LOC104789753</fullName>
    </submittedName>
</protein>
<evidence type="ECO:0000313" key="2">
    <source>
        <dbReference type="RefSeq" id="XP_019100973.1"/>
    </source>
</evidence>
<dbReference type="Proteomes" id="UP000694864">
    <property type="component" value="Chromosome 5"/>
</dbReference>
<gene>
    <name evidence="2" type="primary">LOC104789753</name>
</gene>